<evidence type="ECO:0000256" key="7">
    <source>
        <dbReference type="SAM" id="Phobius"/>
    </source>
</evidence>
<feature type="transmembrane region" description="Helical" evidence="7">
    <location>
        <begin position="106"/>
        <end position="126"/>
    </location>
</feature>
<dbReference type="RefSeq" id="WP_382169649.1">
    <property type="nucleotide sequence ID" value="NZ_JBHRXX010000001.1"/>
</dbReference>
<dbReference type="EMBL" id="JBHRXX010000001">
    <property type="protein sequence ID" value="MFC3682027.1"/>
    <property type="molecule type" value="Genomic_DNA"/>
</dbReference>
<dbReference type="Pfam" id="PF02096">
    <property type="entry name" value="60KD_IMP"/>
    <property type="match status" value="1"/>
</dbReference>
<organism evidence="9 10">
    <name type="scientific">Hydrogenophaga luteola</name>
    <dbReference type="NCBI Taxonomy" id="1591122"/>
    <lineage>
        <taxon>Bacteria</taxon>
        <taxon>Pseudomonadati</taxon>
        <taxon>Pseudomonadota</taxon>
        <taxon>Betaproteobacteria</taxon>
        <taxon>Burkholderiales</taxon>
        <taxon>Comamonadaceae</taxon>
        <taxon>Hydrogenophaga</taxon>
    </lineage>
</organism>
<evidence type="ECO:0000313" key="10">
    <source>
        <dbReference type="Proteomes" id="UP001595729"/>
    </source>
</evidence>
<feature type="transmembrane region" description="Helical" evidence="7">
    <location>
        <begin position="146"/>
        <end position="166"/>
    </location>
</feature>
<sequence>MFEILDILFLQPLMVIYRWLFDAVPGLDSGPRIIVFALLLNLLLAPAYRQMEARAKAGREKLAAMNKEVARMKANFQGRERYFYIRAVHRQFGHHPIHALFSSNELLLQILVFATVFQFLSGSHLLNGHAFGQISDLGKPDGLLGGLHLLPLLMTAINVLSVTYYVKDKGQRGQGIALALVFLVLLYASPSGLVLYWTINNLWSLVRNMVARRR</sequence>
<evidence type="ECO:0000256" key="1">
    <source>
        <dbReference type="ARBA" id="ARBA00004141"/>
    </source>
</evidence>
<keyword evidence="10" id="KW-1185">Reference proteome</keyword>
<gene>
    <name evidence="9" type="ORF">ACFOPI_00390</name>
</gene>
<keyword evidence="6" id="KW-0175">Coiled coil</keyword>
<protein>
    <submittedName>
        <fullName evidence="9">YidC/Oxa1 family membrane protein insertase</fullName>
    </submittedName>
</protein>
<evidence type="ECO:0000313" key="9">
    <source>
        <dbReference type="EMBL" id="MFC3682027.1"/>
    </source>
</evidence>
<comment type="subcellular location">
    <subcellularLocation>
        <location evidence="1 5">Membrane</location>
        <topology evidence="1 5">Multi-pass membrane protein</topology>
    </subcellularLocation>
</comment>
<evidence type="ECO:0000256" key="2">
    <source>
        <dbReference type="ARBA" id="ARBA00022692"/>
    </source>
</evidence>
<evidence type="ECO:0000256" key="3">
    <source>
        <dbReference type="ARBA" id="ARBA00022989"/>
    </source>
</evidence>
<feature type="transmembrane region" description="Helical" evidence="7">
    <location>
        <begin position="29"/>
        <end position="48"/>
    </location>
</feature>
<comment type="caution">
    <text evidence="9">The sequence shown here is derived from an EMBL/GenBank/DDBJ whole genome shotgun (WGS) entry which is preliminary data.</text>
</comment>
<keyword evidence="2 5" id="KW-0812">Transmembrane</keyword>
<evidence type="ECO:0000259" key="8">
    <source>
        <dbReference type="Pfam" id="PF02096"/>
    </source>
</evidence>
<dbReference type="InterPro" id="IPR001708">
    <property type="entry name" value="YidC/ALB3/OXA1/COX18"/>
</dbReference>
<evidence type="ECO:0000256" key="4">
    <source>
        <dbReference type="ARBA" id="ARBA00023136"/>
    </source>
</evidence>
<dbReference type="Proteomes" id="UP001595729">
    <property type="component" value="Unassembled WGS sequence"/>
</dbReference>
<dbReference type="PANTHER" id="PTHR12428:SF65">
    <property type="entry name" value="CYTOCHROME C OXIDASE ASSEMBLY PROTEIN COX18, MITOCHONDRIAL"/>
    <property type="match status" value="1"/>
</dbReference>
<comment type="similarity">
    <text evidence="5">Belongs to the OXA1/ALB3/YidC family.</text>
</comment>
<evidence type="ECO:0000256" key="5">
    <source>
        <dbReference type="RuleBase" id="RU003945"/>
    </source>
</evidence>
<keyword evidence="4 7" id="KW-0472">Membrane</keyword>
<feature type="transmembrane region" description="Helical" evidence="7">
    <location>
        <begin position="178"/>
        <end position="199"/>
    </location>
</feature>
<feature type="domain" description="Membrane insertase YidC/Oxa/ALB C-terminal" evidence="8">
    <location>
        <begin position="32"/>
        <end position="212"/>
    </location>
</feature>
<name>A0ABV7VYZ3_9BURK</name>
<proteinExistence type="inferred from homology"/>
<reference evidence="10" key="1">
    <citation type="journal article" date="2019" name="Int. J. Syst. Evol. Microbiol.">
        <title>The Global Catalogue of Microorganisms (GCM) 10K type strain sequencing project: providing services to taxonomists for standard genome sequencing and annotation.</title>
        <authorList>
            <consortium name="The Broad Institute Genomics Platform"/>
            <consortium name="The Broad Institute Genome Sequencing Center for Infectious Disease"/>
            <person name="Wu L."/>
            <person name="Ma J."/>
        </authorList>
    </citation>
    <scope>NUCLEOTIDE SEQUENCE [LARGE SCALE GENOMIC DNA]</scope>
    <source>
        <strain evidence="10">KCTC 42501</strain>
    </source>
</reference>
<accession>A0ABV7VYZ3</accession>
<dbReference type="PANTHER" id="PTHR12428">
    <property type="entry name" value="OXA1"/>
    <property type="match status" value="1"/>
</dbReference>
<evidence type="ECO:0000256" key="6">
    <source>
        <dbReference type="SAM" id="Coils"/>
    </source>
</evidence>
<feature type="coiled-coil region" evidence="6">
    <location>
        <begin position="48"/>
        <end position="75"/>
    </location>
</feature>
<keyword evidence="3 7" id="KW-1133">Transmembrane helix</keyword>
<dbReference type="InterPro" id="IPR028055">
    <property type="entry name" value="YidC/Oxa/ALB_C"/>
</dbReference>